<feature type="chain" id="PRO_5046932915" evidence="1">
    <location>
        <begin position="23"/>
        <end position="121"/>
    </location>
</feature>
<sequence length="121" mass="13922">MLFKDSTIVVLLLFFLFHTAQAAWDFTKYWSLCYSDGYFWDDLKSSDANYEFGFNKTCKKIAGVYKIGDEVNECWNVVNGHLNINFNFLPFYDISEDDPAVASVNINLTTAVCFELLKDVP</sequence>
<proteinExistence type="predicted"/>
<evidence type="ECO:0000313" key="3">
    <source>
        <dbReference type="Proteomes" id="UP001583177"/>
    </source>
</evidence>
<accession>A0ABR3WCL1</accession>
<gene>
    <name evidence="2" type="ORF">Daus18300_009827</name>
</gene>
<keyword evidence="3" id="KW-1185">Reference proteome</keyword>
<comment type="caution">
    <text evidence="2">The sequence shown here is derived from an EMBL/GenBank/DDBJ whole genome shotgun (WGS) entry which is preliminary data.</text>
</comment>
<dbReference type="EMBL" id="JAWRVE010000103">
    <property type="protein sequence ID" value="KAL1858829.1"/>
    <property type="molecule type" value="Genomic_DNA"/>
</dbReference>
<name>A0ABR3WCL1_9PEZI</name>
<protein>
    <submittedName>
        <fullName evidence="2">Uncharacterized protein</fullName>
    </submittedName>
</protein>
<organism evidence="2 3">
    <name type="scientific">Diaporthe australafricana</name>
    <dbReference type="NCBI Taxonomy" id="127596"/>
    <lineage>
        <taxon>Eukaryota</taxon>
        <taxon>Fungi</taxon>
        <taxon>Dikarya</taxon>
        <taxon>Ascomycota</taxon>
        <taxon>Pezizomycotina</taxon>
        <taxon>Sordariomycetes</taxon>
        <taxon>Sordariomycetidae</taxon>
        <taxon>Diaporthales</taxon>
        <taxon>Diaporthaceae</taxon>
        <taxon>Diaporthe</taxon>
    </lineage>
</organism>
<evidence type="ECO:0000313" key="2">
    <source>
        <dbReference type="EMBL" id="KAL1858829.1"/>
    </source>
</evidence>
<evidence type="ECO:0000256" key="1">
    <source>
        <dbReference type="SAM" id="SignalP"/>
    </source>
</evidence>
<dbReference type="Proteomes" id="UP001583177">
    <property type="component" value="Unassembled WGS sequence"/>
</dbReference>
<reference evidence="2 3" key="1">
    <citation type="journal article" date="2024" name="IMA Fungus">
        <title>IMA Genome - F19 : A genome assembly and annotation guide to empower mycologists, including annotated draft genome sequences of Ceratocystis pirilliformis, Diaporthe australafricana, Fusarium ophioides, Paecilomyces lecythidis, and Sporothrix stenoceras.</title>
        <authorList>
            <person name="Aylward J."/>
            <person name="Wilson A.M."/>
            <person name="Visagie C.M."/>
            <person name="Spraker J."/>
            <person name="Barnes I."/>
            <person name="Buitendag C."/>
            <person name="Ceriani C."/>
            <person name="Del Mar Angel L."/>
            <person name="du Plessis D."/>
            <person name="Fuchs T."/>
            <person name="Gasser K."/>
            <person name="Kramer D."/>
            <person name="Li W."/>
            <person name="Munsamy K."/>
            <person name="Piso A."/>
            <person name="Price J.L."/>
            <person name="Sonnekus B."/>
            <person name="Thomas C."/>
            <person name="van der Nest A."/>
            <person name="van Dijk A."/>
            <person name="van Heerden A."/>
            <person name="van Vuuren N."/>
            <person name="Yilmaz N."/>
            <person name="Duong T.A."/>
            <person name="van der Merwe N.A."/>
            <person name="Wingfield M.J."/>
            <person name="Wingfield B.D."/>
        </authorList>
    </citation>
    <scope>NUCLEOTIDE SEQUENCE [LARGE SCALE GENOMIC DNA]</scope>
    <source>
        <strain evidence="2 3">CMW 18300</strain>
    </source>
</reference>
<feature type="signal peptide" evidence="1">
    <location>
        <begin position="1"/>
        <end position="22"/>
    </location>
</feature>
<keyword evidence="1" id="KW-0732">Signal</keyword>